<evidence type="ECO:0000313" key="1">
    <source>
        <dbReference type="EMBL" id="JAD21401.1"/>
    </source>
</evidence>
<dbReference type="AlphaFoldDB" id="A0A0A8Y5T9"/>
<sequence>MRIRRGENLQEKGAIKAIHLVCLAQEATNIRNPKLLASTSVAAAPLPHHSLSPLSLTITANTESGRSHRNRRRIWTLLFTPLPCHRCKR</sequence>
<organism evidence="1">
    <name type="scientific">Arundo donax</name>
    <name type="common">Giant reed</name>
    <name type="synonym">Donax arundinaceus</name>
    <dbReference type="NCBI Taxonomy" id="35708"/>
    <lineage>
        <taxon>Eukaryota</taxon>
        <taxon>Viridiplantae</taxon>
        <taxon>Streptophyta</taxon>
        <taxon>Embryophyta</taxon>
        <taxon>Tracheophyta</taxon>
        <taxon>Spermatophyta</taxon>
        <taxon>Magnoliopsida</taxon>
        <taxon>Liliopsida</taxon>
        <taxon>Poales</taxon>
        <taxon>Poaceae</taxon>
        <taxon>PACMAD clade</taxon>
        <taxon>Arundinoideae</taxon>
        <taxon>Arundineae</taxon>
        <taxon>Arundo</taxon>
    </lineage>
</organism>
<reference evidence="1" key="2">
    <citation type="journal article" date="2015" name="Data Brief">
        <title>Shoot transcriptome of the giant reed, Arundo donax.</title>
        <authorList>
            <person name="Barrero R.A."/>
            <person name="Guerrero F.D."/>
            <person name="Moolhuijzen P."/>
            <person name="Goolsby J.A."/>
            <person name="Tidwell J."/>
            <person name="Bellgard S.E."/>
            <person name="Bellgard M.I."/>
        </authorList>
    </citation>
    <scope>NUCLEOTIDE SEQUENCE</scope>
    <source>
        <tissue evidence="1">Shoot tissue taken approximately 20 cm above the soil surface</tissue>
    </source>
</reference>
<reference evidence="1" key="1">
    <citation type="submission" date="2014-09" db="EMBL/GenBank/DDBJ databases">
        <authorList>
            <person name="Magalhaes I.L.F."/>
            <person name="Oliveira U."/>
            <person name="Santos F.R."/>
            <person name="Vidigal T.H.D.A."/>
            <person name="Brescovit A.D."/>
            <person name="Santos A.J."/>
        </authorList>
    </citation>
    <scope>NUCLEOTIDE SEQUENCE</scope>
    <source>
        <tissue evidence="1">Shoot tissue taken approximately 20 cm above the soil surface</tissue>
    </source>
</reference>
<name>A0A0A8Y5T9_ARUDO</name>
<accession>A0A0A8Y5T9</accession>
<dbReference type="EMBL" id="GBRH01276494">
    <property type="protein sequence ID" value="JAD21401.1"/>
    <property type="molecule type" value="Transcribed_RNA"/>
</dbReference>
<protein>
    <submittedName>
        <fullName evidence="1">Uncharacterized protein</fullName>
    </submittedName>
</protein>
<proteinExistence type="predicted"/>